<dbReference type="GO" id="GO:0071816">
    <property type="term" value="P:tail-anchored membrane protein insertion into ER membrane"/>
    <property type="evidence" value="ECO:0007669"/>
    <property type="project" value="InterPro"/>
</dbReference>
<keyword evidence="6 7" id="KW-0472">Membrane</keyword>
<dbReference type="GO" id="GO:0043529">
    <property type="term" value="C:GET complex"/>
    <property type="evidence" value="ECO:0007669"/>
    <property type="project" value="InterPro"/>
</dbReference>
<evidence type="ECO:0000313" key="9">
    <source>
        <dbReference type="EMBL" id="KAG2222216.1"/>
    </source>
</evidence>
<dbReference type="InterPro" id="IPR028945">
    <property type="entry name" value="Get1"/>
</dbReference>
<keyword evidence="7" id="KW-0813">Transport</keyword>
<dbReference type="Gene3D" id="1.10.287.660">
    <property type="entry name" value="Helix hairpin bin"/>
    <property type="match status" value="1"/>
</dbReference>
<dbReference type="HAMAP" id="MF_03113">
    <property type="entry name" value="Get1"/>
    <property type="match status" value="1"/>
</dbReference>
<gene>
    <name evidence="7" type="primary">GET1</name>
    <name evidence="9" type="ORF">INT45_014113</name>
</gene>
<dbReference type="OrthoDB" id="69461at2759"/>
<feature type="transmembrane region" description="Helical" evidence="8">
    <location>
        <begin position="6"/>
        <end position="25"/>
    </location>
</feature>
<evidence type="ECO:0000256" key="1">
    <source>
        <dbReference type="ARBA" id="ARBA00004477"/>
    </source>
</evidence>
<dbReference type="InterPro" id="IPR029012">
    <property type="entry name" value="Helix_hairpin_bin_sf"/>
</dbReference>
<evidence type="ECO:0000313" key="10">
    <source>
        <dbReference type="Proteomes" id="UP000646827"/>
    </source>
</evidence>
<feature type="topological domain" description="Lumenal" evidence="7">
    <location>
        <begin position="1"/>
        <end position="3"/>
    </location>
</feature>
<accession>A0A8H7VGL3</accession>
<dbReference type="PANTHER" id="PTHR42650">
    <property type="entry name" value="TAIL-ANCHORED PROTEIN INSERTION RECEPTOR WRB"/>
    <property type="match status" value="1"/>
</dbReference>
<dbReference type="EMBL" id="JAEPRB010000089">
    <property type="protein sequence ID" value="KAG2222216.1"/>
    <property type="molecule type" value="Genomic_DNA"/>
</dbReference>
<dbReference type="Pfam" id="PF04420">
    <property type="entry name" value="CHD5"/>
    <property type="match status" value="1"/>
</dbReference>
<evidence type="ECO:0000256" key="4">
    <source>
        <dbReference type="ARBA" id="ARBA00022824"/>
    </source>
</evidence>
<evidence type="ECO:0000256" key="8">
    <source>
        <dbReference type="SAM" id="Phobius"/>
    </source>
</evidence>
<keyword evidence="3 7" id="KW-0812">Transmembrane</keyword>
<dbReference type="Proteomes" id="UP000646827">
    <property type="component" value="Unassembled WGS sequence"/>
</dbReference>
<protein>
    <recommendedName>
        <fullName evidence="11">Guided entry of tail-anchored proteins 1</fullName>
    </recommendedName>
</protein>
<dbReference type="InterPro" id="IPR027538">
    <property type="entry name" value="Get1_fungi"/>
</dbReference>
<feature type="transmembrane region" description="Helical" evidence="8">
    <location>
        <begin position="106"/>
        <end position="122"/>
    </location>
</feature>
<keyword evidence="10" id="KW-1185">Reference proteome</keyword>
<feature type="topological domain" description="Cytoplasmic" evidence="7">
    <location>
        <begin position="169"/>
        <end position="186"/>
    </location>
</feature>
<evidence type="ECO:0000256" key="6">
    <source>
        <dbReference type="ARBA" id="ARBA00023136"/>
    </source>
</evidence>
<proteinExistence type="inferred from homology"/>
<comment type="similarity">
    <text evidence="2 7">Belongs to the WRB/GET1 family.</text>
</comment>
<dbReference type="PANTHER" id="PTHR42650:SF1">
    <property type="entry name" value="GUIDED ENTRY OF TAIL-ANCHORED PROTEINS FACTOR 1"/>
    <property type="match status" value="1"/>
</dbReference>
<comment type="subcellular location">
    <subcellularLocation>
        <location evidence="1">Endoplasmic reticulum membrane</location>
        <topology evidence="1">Multi-pass membrane protein</topology>
    </subcellularLocation>
</comment>
<comment type="caution">
    <text evidence="7">Lacks conserved residue(s) required for the propagation of feature annotation.</text>
</comment>
<keyword evidence="5 7" id="KW-1133">Transmembrane helix</keyword>
<keyword evidence="4 7" id="KW-0256">Endoplasmic reticulum</keyword>
<reference evidence="9 10" key="1">
    <citation type="submission" date="2020-12" db="EMBL/GenBank/DDBJ databases">
        <title>Metabolic potential, ecology and presence of endohyphal bacteria is reflected in genomic diversity of Mucoromycotina.</title>
        <authorList>
            <person name="Muszewska A."/>
            <person name="Okrasinska A."/>
            <person name="Steczkiewicz K."/>
            <person name="Drgas O."/>
            <person name="Orlowska M."/>
            <person name="Perlinska-Lenart U."/>
            <person name="Aleksandrzak-Piekarczyk T."/>
            <person name="Szatraj K."/>
            <person name="Zielenkiewicz U."/>
            <person name="Pilsyk S."/>
            <person name="Malc E."/>
            <person name="Mieczkowski P."/>
            <person name="Kruszewska J.S."/>
            <person name="Biernat P."/>
            <person name="Pawlowska J."/>
        </authorList>
    </citation>
    <scope>NUCLEOTIDE SEQUENCE [LARGE SCALE GENOMIC DNA]</scope>
    <source>
        <strain evidence="9 10">CBS 142.35</strain>
    </source>
</reference>
<evidence type="ECO:0008006" key="11">
    <source>
        <dbReference type="Google" id="ProtNLM"/>
    </source>
</evidence>
<feature type="transmembrane region" description="Helical" evidence="8">
    <location>
        <begin position="142"/>
        <end position="160"/>
    </location>
</feature>
<dbReference type="GO" id="GO:0043495">
    <property type="term" value="F:protein-membrane adaptor activity"/>
    <property type="evidence" value="ECO:0007669"/>
    <property type="project" value="TreeGrafter"/>
</dbReference>
<dbReference type="AlphaFoldDB" id="A0A8H7VGL3"/>
<sequence>MYLATIILLIVLITETILILGYSYVTQQAYRWYIKATNDKRIIKQQKLKRDLLTLKSDLSQTSSQDEFAKWAKMRRKLDKGMADLEKLNSDIAFAKAAFELRAKSVLWFFVHGTRTIIAFWYTRRAAFYLPKSWFGPAEWFLWMPMAPKGAVSVAIWVSACRQVIKQTVNIARDFILPEKKVEATT</sequence>
<evidence type="ECO:0000256" key="5">
    <source>
        <dbReference type="ARBA" id="ARBA00022989"/>
    </source>
</evidence>
<organism evidence="9 10">
    <name type="scientific">Circinella minor</name>
    <dbReference type="NCBI Taxonomy" id="1195481"/>
    <lineage>
        <taxon>Eukaryota</taxon>
        <taxon>Fungi</taxon>
        <taxon>Fungi incertae sedis</taxon>
        <taxon>Mucoromycota</taxon>
        <taxon>Mucoromycotina</taxon>
        <taxon>Mucoromycetes</taxon>
        <taxon>Mucorales</taxon>
        <taxon>Lichtheimiaceae</taxon>
        <taxon>Circinella</taxon>
    </lineage>
</organism>
<evidence type="ECO:0000256" key="2">
    <source>
        <dbReference type="ARBA" id="ARBA00010799"/>
    </source>
</evidence>
<name>A0A8H7VGL3_9FUNG</name>
<comment type="caution">
    <text evidence="9">The sequence shown here is derived from an EMBL/GenBank/DDBJ whole genome shotgun (WGS) entry which is preliminary data.</text>
</comment>
<evidence type="ECO:0000256" key="7">
    <source>
        <dbReference type="HAMAP-Rule" id="MF_03113"/>
    </source>
</evidence>
<evidence type="ECO:0000256" key="3">
    <source>
        <dbReference type="ARBA" id="ARBA00022692"/>
    </source>
</evidence>
<dbReference type="GO" id="GO:0005789">
    <property type="term" value="C:endoplasmic reticulum membrane"/>
    <property type="evidence" value="ECO:0007669"/>
    <property type="project" value="UniProtKB-SubCell"/>
</dbReference>